<accession>A0ACD5ZIT5</accession>
<organism evidence="1 2">
    <name type="scientific">Avena sativa</name>
    <name type="common">Oat</name>
    <dbReference type="NCBI Taxonomy" id="4498"/>
    <lineage>
        <taxon>Eukaryota</taxon>
        <taxon>Viridiplantae</taxon>
        <taxon>Streptophyta</taxon>
        <taxon>Embryophyta</taxon>
        <taxon>Tracheophyta</taxon>
        <taxon>Spermatophyta</taxon>
        <taxon>Magnoliopsida</taxon>
        <taxon>Liliopsida</taxon>
        <taxon>Poales</taxon>
        <taxon>Poaceae</taxon>
        <taxon>BOP clade</taxon>
        <taxon>Pooideae</taxon>
        <taxon>Poodae</taxon>
        <taxon>Poeae</taxon>
        <taxon>Poeae Chloroplast Group 1 (Aveneae type)</taxon>
        <taxon>Aveninae</taxon>
        <taxon>Avena</taxon>
    </lineage>
</organism>
<evidence type="ECO:0000313" key="2">
    <source>
        <dbReference type="Proteomes" id="UP001732700"/>
    </source>
</evidence>
<proteinExistence type="predicted"/>
<sequence>MADESWRLPNLVQQLAANVQVPPSQYLLREEEPLGRDLAGTEMPEPIPTIDLGLLSASNDAEEVAKLRSALDTWGFFQVSNHGMESSLIDSMMTASRDFFRLPPEEKRKYSNLLDGKHFQVEGYGNDQVKTRDQRLDWSDRLHLKVEPEDQRNLAHWPIHPKSFRDDLHEFTLKSKRIKDNILQAMAKLLGLHEDSLVNQFTDKALTYARFNYFPPCPRPDLVLGIKPHCDAFALTVVLMDKDVAGLQVLRDGTWYKVPTLPNYNLLINVGVAMEFMSQVMTNGVFRSPVHRVVTNAEIERISLAVFYGFDLEKEIGPIADLLNEEQPPRYRIMKTKDFLAAHYEHLSRGERLVDSLRI</sequence>
<dbReference type="EnsemblPlants" id="AVESA.00010b.r2.7AG1199200.1">
    <property type="protein sequence ID" value="AVESA.00010b.r2.7AG1199200.1.CDS"/>
    <property type="gene ID" value="AVESA.00010b.r2.7AG1199200"/>
</dbReference>
<reference evidence="1" key="2">
    <citation type="submission" date="2025-09" db="UniProtKB">
        <authorList>
            <consortium name="EnsemblPlants"/>
        </authorList>
    </citation>
    <scope>IDENTIFICATION</scope>
</reference>
<keyword evidence="2" id="KW-1185">Reference proteome</keyword>
<dbReference type="Proteomes" id="UP001732700">
    <property type="component" value="Chromosome 7A"/>
</dbReference>
<protein>
    <submittedName>
        <fullName evidence="1">Uncharacterized protein</fullName>
    </submittedName>
</protein>
<name>A0ACD5ZIT5_AVESA</name>
<evidence type="ECO:0000313" key="1">
    <source>
        <dbReference type="EnsemblPlants" id="AVESA.00010b.r2.7AG1199200.1.CDS"/>
    </source>
</evidence>
<reference evidence="1" key="1">
    <citation type="submission" date="2021-05" db="EMBL/GenBank/DDBJ databases">
        <authorList>
            <person name="Scholz U."/>
            <person name="Mascher M."/>
            <person name="Fiebig A."/>
        </authorList>
    </citation>
    <scope>NUCLEOTIDE SEQUENCE [LARGE SCALE GENOMIC DNA]</scope>
</reference>